<evidence type="ECO:0000256" key="2">
    <source>
        <dbReference type="ARBA" id="ARBA00022692"/>
    </source>
</evidence>
<keyword evidence="3" id="KW-1278">Translocase</keyword>
<sequence>MRSSRSAVEIVRANIFTRFNAIIGVLFAIILVVGPIQDGLFGFVIVANTGIGIVQELRAKRTLDRLAVIGEAQPTVRRGGTASRIPTAEVVLDDVIELGPGDKVVVDGDVVETDGLEIDESLLTGEADPVVKKPGDPVMSGSFVVAGGGAFTATRVGRQAYAAQLAEEASRFTLVHSELRTGISRILKYVTWMMIPTALGLILSHLLTLGLPGDAAIRRMVAGIVPMIPEGLVLLTSVAFAIGVIRLGRKQCLVQELPAIEGLARVDVVCLDKTGTLTEGGMDVCELRILNGTGVARGVGTDVGTDVGRGVGSGVGTDVGADVGSGVGSDVVDDVDDVDGSSVGEGFVDHIRQVLGALGGADPRPNASLQAVIDAYPADGSWRCTRSLPFSSARKYSGASFSDPYGESSTWLLGAPDVLLPTGDPTLAETDELNAQGLRVLLLARATRELDDPEVARGVRPAALVVLEQRLRPDAPDTLRYFAEQRVDAKVISGDNAVSVGAVAGKLGLPGAEAPVDARELPQLPAGRDALGAALDEGTVFGRVTPRQKRDMVGALQSRGHAVAMTGDGVNDVLALKDADIGVSMGSGSEATRAVAQIVLLNNSFATLPSVVAEGRRVIGNITRVATLFLTKTVYSVLLAILVACCQIPYPYLPRHLTLLSTLTIGVPAFFLALAPNKERARPHFVRRVMRYAIPSGLITGLAAFATYLLARAYYTGPGSLAAETSAATLTLFLTALWVLAIIARPYTWWRVVLVLTMAVAFLVVLATPWLQAFFDLRLVGTTMPWAAVGIALVASALLELTWRRIAHRFPT</sequence>
<dbReference type="Gene3D" id="2.70.150.10">
    <property type="entry name" value="Calcium-transporting ATPase, cytoplasmic transduction domain A"/>
    <property type="match status" value="1"/>
</dbReference>
<keyword evidence="9" id="KW-1185">Reference proteome</keyword>
<dbReference type="EMBL" id="JAERRI010000011">
    <property type="protein sequence ID" value="MBL1091877.1"/>
    <property type="molecule type" value="Genomic_DNA"/>
</dbReference>
<dbReference type="Proteomes" id="UP000629371">
    <property type="component" value="Unassembled WGS sequence"/>
</dbReference>
<evidence type="ECO:0000256" key="4">
    <source>
        <dbReference type="ARBA" id="ARBA00022989"/>
    </source>
</evidence>
<evidence type="ECO:0000313" key="8">
    <source>
        <dbReference type="EMBL" id="MBL1091877.1"/>
    </source>
</evidence>
<dbReference type="Gene3D" id="1.20.1110.10">
    <property type="entry name" value="Calcium-transporting ATPase, transmembrane domain"/>
    <property type="match status" value="2"/>
</dbReference>
<dbReference type="PRINTS" id="PR00120">
    <property type="entry name" value="HATPASE"/>
</dbReference>
<evidence type="ECO:0000259" key="7">
    <source>
        <dbReference type="Pfam" id="PF00122"/>
    </source>
</evidence>
<dbReference type="NCBIfam" id="TIGR01494">
    <property type="entry name" value="ATPase_P-type"/>
    <property type="match status" value="2"/>
</dbReference>
<dbReference type="Gene3D" id="3.40.50.1000">
    <property type="entry name" value="HAD superfamily/HAD-like"/>
    <property type="match status" value="2"/>
</dbReference>
<dbReference type="InterPro" id="IPR001757">
    <property type="entry name" value="P_typ_ATPase"/>
</dbReference>
<dbReference type="InterPro" id="IPR023298">
    <property type="entry name" value="ATPase_P-typ_TM_dom_sf"/>
</dbReference>
<name>A0ABS1MVR5_9ACTN</name>
<comment type="subcellular location">
    <subcellularLocation>
        <location evidence="1">Cell membrane</location>
        <topology evidence="1">Multi-pass membrane protein</topology>
    </subcellularLocation>
</comment>
<dbReference type="Pfam" id="PF00122">
    <property type="entry name" value="E1-E2_ATPase"/>
    <property type="match status" value="1"/>
</dbReference>
<feature type="transmembrane region" description="Helical" evidence="6">
    <location>
        <begin position="220"/>
        <end position="245"/>
    </location>
</feature>
<comment type="caution">
    <text evidence="8">The sequence shown here is derived from an EMBL/GenBank/DDBJ whole genome shotgun (WGS) entry which is preliminary data.</text>
</comment>
<dbReference type="InterPro" id="IPR018303">
    <property type="entry name" value="ATPase_P-typ_P_site"/>
</dbReference>
<evidence type="ECO:0000313" key="9">
    <source>
        <dbReference type="Proteomes" id="UP000629371"/>
    </source>
</evidence>
<feature type="transmembrane region" description="Helical" evidence="6">
    <location>
        <begin position="189"/>
        <end position="208"/>
    </location>
</feature>
<dbReference type="SFLD" id="SFLDG00002">
    <property type="entry name" value="C1.7:_P-type_atpase_like"/>
    <property type="match status" value="1"/>
</dbReference>
<dbReference type="SUPFAM" id="SSF81665">
    <property type="entry name" value="Calcium ATPase, transmembrane domain M"/>
    <property type="match status" value="1"/>
</dbReference>
<dbReference type="InterPro" id="IPR008250">
    <property type="entry name" value="ATPase_P-typ_transduc_dom_A_sf"/>
</dbReference>
<keyword evidence="5 6" id="KW-0472">Membrane</keyword>
<feature type="transmembrane region" description="Helical" evidence="6">
    <location>
        <begin position="625"/>
        <end position="650"/>
    </location>
</feature>
<feature type="transmembrane region" description="Helical" evidence="6">
    <location>
        <begin position="727"/>
        <end position="745"/>
    </location>
</feature>
<evidence type="ECO:0000256" key="1">
    <source>
        <dbReference type="ARBA" id="ARBA00004651"/>
    </source>
</evidence>
<dbReference type="InterPro" id="IPR059000">
    <property type="entry name" value="ATPase_P-type_domA"/>
</dbReference>
<dbReference type="SUPFAM" id="SSF56784">
    <property type="entry name" value="HAD-like"/>
    <property type="match status" value="1"/>
</dbReference>
<dbReference type="Gene3D" id="3.40.1110.10">
    <property type="entry name" value="Calcium-transporting ATPase, cytoplasmic domain N"/>
    <property type="match status" value="1"/>
</dbReference>
<feature type="transmembrane region" description="Helical" evidence="6">
    <location>
        <begin position="752"/>
        <end position="771"/>
    </location>
</feature>
<feature type="domain" description="P-type ATPase A" evidence="7">
    <location>
        <begin position="75"/>
        <end position="168"/>
    </location>
</feature>
<keyword evidence="4 6" id="KW-1133">Transmembrane helix</keyword>
<reference evidence="8 9" key="1">
    <citation type="submission" date="2021-01" db="EMBL/GenBank/DDBJ databases">
        <title>WGS of actinomycetes isolated from Thailand.</title>
        <authorList>
            <person name="Thawai C."/>
        </authorList>
    </citation>
    <scope>NUCLEOTIDE SEQUENCE [LARGE SCALE GENOMIC DNA]</scope>
    <source>
        <strain evidence="8 9">CH9-7</strain>
    </source>
</reference>
<organism evidence="8 9">
    <name type="scientific">Streptomyces siderophoricus</name>
    <dbReference type="NCBI Taxonomy" id="2802281"/>
    <lineage>
        <taxon>Bacteria</taxon>
        <taxon>Bacillati</taxon>
        <taxon>Actinomycetota</taxon>
        <taxon>Actinomycetes</taxon>
        <taxon>Kitasatosporales</taxon>
        <taxon>Streptomycetaceae</taxon>
        <taxon>Streptomyces</taxon>
    </lineage>
</organism>
<dbReference type="Pfam" id="PF00702">
    <property type="entry name" value="Hydrolase"/>
    <property type="match status" value="1"/>
</dbReference>
<feature type="transmembrane region" description="Helical" evidence="6">
    <location>
        <begin position="696"/>
        <end position="715"/>
    </location>
</feature>
<dbReference type="InterPro" id="IPR036412">
    <property type="entry name" value="HAD-like_sf"/>
</dbReference>
<dbReference type="InterPro" id="IPR023214">
    <property type="entry name" value="HAD_sf"/>
</dbReference>
<feature type="transmembrane region" description="Helical" evidence="6">
    <location>
        <begin position="656"/>
        <end position="675"/>
    </location>
</feature>
<dbReference type="PROSITE" id="PS00154">
    <property type="entry name" value="ATPASE_E1_E2"/>
    <property type="match status" value="1"/>
</dbReference>
<dbReference type="InterPro" id="IPR044492">
    <property type="entry name" value="P_typ_ATPase_HD_dom"/>
</dbReference>
<dbReference type="SFLD" id="SFLDS00003">
    <property type="entry name" value="Haloacid_Dehalogenase"/>
    <property type="match status" value="1"/>
</dbReference>
<gene>
    <name evidence="8" type="ORF">JK360_21215</name>
</gene>
<dbReference type="InterPro" id="IPR023299">
    <property type="entry name" value="ATPase_P-typ_cyto_dom_N"/>
</dbReference>
<evidence type="ECO:0000256" key="6">
    <source>
        <dbReference type="SAM" id="Phobius"/>
    </source>
</evidence>
<keyword evidence="2 6" id="KW-0812">Transmembrane</keyword>
<dbReference type="PANTHER" id="PTHR42861">
    <property type="entry name" value="CALCIUM-TRANSPORTING ATPASE"/>
    <property type="match status" value="1"/>
</dbReference>
<evidence type="ECO:0000256" key="5">
    <source>
        <dbReference type="ARBA" id="ARBA00023136"/>
    </source>
</evidence>
<dbReference type="SUPFAM" id="SSF81653">
    <property type="entry name" value="Calcium ATPase, transduction domain A"/>
    <property type="match status" value="1"/>
</dbReference>
<protein>
    <submittedName>
        <fullName evidence="8">HAD-IC family P-type ATPase</fullName>
    </submittedName>
</protein>
<accession>A0ABS1MVR5</accession>
<feature type="transmembrane region" description="Helical" evidence="6">
    <location>
        <begin position="15"/>
        <end position="34"/>
    </location>
</feature>
<dbReference type="SFLD" id="SFLDF00027">
    <property type="entry name" value="p-type_atpase"/>
    <property type="match status" value="1"/>
</dbReference>
<feature type="transmembrane region" description="Helical" evidence="6">
    <location>
        <begin position="40"/>
        <end position="57"/>
    </location>
</feature>
<feature type="transmembrane region" description="Helical" evidence="6">
    <location>
        <begin position="783"/>
        <end position="803"/>
    </location>
</feature>
<dbReference type="PRINTS" id="PR00119">
    <property type="entry name" value="CATATPASE"/>
</dbReference>
<evidence type="ECO:0000256" key="3">
    <source>
        <dbReference type="ARBA" id="ARBA00022967"/>
    </source>
</evidence>
<proteinExistence type="predicted"/>